<evidence type="ECO:0000256" key="2">
    <source>
        <dbReference type="ARBA" id="ARBA00023002"/>
    </source>
</evidence>
<dbReference type="InterPro" id="IPR023312">
    <property type="entry name" value="Put_nitroreductase_C_bac"/>
</dbReference>
<keyword evidence="2" id="KW-0560">Oxidoreductase</keyword>
<organism evidence="4 5">
    <name type="scientific">Pelobacter propionicus (strain DSM 2379 / NBRC 103807 / OttBd1)</name>
    <dbReference type="NCBI Taxonomy" id="338966"/>
    <lineage>
        <taxon>Bacteria</taxon>
        <taxon>Pseudomonadati</taxon>
        <taxon>Thermodesulfobacteriota</taxon>
        <taxon>Desulfuromonadia</taxon>
        <taxon>Desulfuromonadales</taxon>
        <taxon>Desulfuromonadaceae</taxon>
        <taxon>Pelobacter</taxon>
    </lineage>
</organism>
<dbReference type="EMBL" id="CP000482">
    <property type="protein sequence ID" value="ABK97960.1"/>
    <property type="molecule type" value="Genomic_DNA"/>
</dbReference>
<reference evidence="4 5" key="1">
    <citation type="submission" date="2006-10" db="EMBL/GenBank/DDBJ databases">
        <title>Complete sequence of chromosome of Pelobacter propionicus DSM 2379.</title>
        <authorList>
            <consortium name="US DOE Joint Genome Institute"/>
            <person name="Copeland A."/>
            <person name="Lucas S."/>
            <person name="Lapidus A."/>
            <person name="Barry K."/>
            <person name="Detter J.C."/>
            <person name="Glavina del Rio T."/>
            <person name="Hammon N."/>
            <person name="Israni S."/>
            <person name="Dalin E."/>
            <person name="Tice H."/>
            <person name="Pitluck S."/>
            <person name="Saunders E."/>
            <person name="Brettin T."/>
            <person name="Bruce D."/>
            <person name="Han C."/>
            <person name="Tapia R."/>
            <person name="Schmutz J."/>
            <person name="Larimer F."/>
            <person name="Land M."/>
            <person name="Hauser L."/>
            <person name="Kyrpides N."/>
            <person name="Kim E."/>
            <person name="Lovley D."/>
            <person name="Richardson P."/>
        </authorList>
    </citation>
    <scope>NUCLEOTIDE SEQUENCE [LARGE SCALE GENOMIC DNA]</scope>
    <source>
        <strain evidence="5">DSM 2379 / NBRC 103807 / OttBd1</strain>
    </source>
</reference>
<accession>A1AKU0</accession>
<dbReference type="InterPro" id="IPR000415">
    <property type="entry name" value="Nitroreductase-like"/>
</dbReference>
<name>A1AKU0_PELPD</name>
<dbReference type="Proteomes" id="UP000006732">
    <property type="component" value="Chromosome"/>
</dbReference>
<keyword evidence="5" id="KW-1185">Reference proteome</keyword>
<dbReference type="Gene3D" id="3.40.109.10">
    <property type="entry name" value="NADH Oxidase"/>
    <property type="match status" value="1"/>
</dbReference>
<evidence type="ECO:0000259" key="3">
    <source>
        <dbReference type="Pfam" id="PF00881"/>
    </source>
</evidence>
<evidence type="ECO:0000313" key="5">
    <source>
        <dbReference type="Proteomes" id="UP000006732"/>
    </source>
</evidence>
<sequence length="191" mass="21831">MCMLKELVVKNRSYRRFHEEVRIERGTLRQLVELARLSSSGANLQSLKYLLSAEPEKNARIFTTLGWAGYLKDWDGPVERERPSAYIVMLFDSAIAKTCFWDHGIAAQSIMLGAVEQGLGGCMFGNVNRDELRRVLDLDERFEILMVLALGKPKEEVRLVPLPPDGDIRYYRDADGMHYVPKRSLEEIILG</sequence>
<protein>
    <submittedName>
        <fullName evidence="4">Nitroreductase</fullName>
    </submittedName>
</protein>
<evidence type="ECO:0000313" key="4">
    <source>
        <dbReference type="EMBL" id="ABK97960.1"/>
    </source>
</evidence>
<dbReference type="HOGENOM" id="CLU_070764_8_0_7"/>
<feature type="domain" description="Nitroreductase" evidence="3">
    <location>
        <begin position="97"/>
        <end position="152"/>
    </location>
</feature>
<dbReference type="GO" id="GO:0016491">
    <property type="term" value="F:oxidoreductase activity"/>
    <property type="evidence" value="ECO:0007669"/>
    <property type="project" value="UniProtKB-KW"/>
</dbReference>
<dbReference type="PANTHER" id="PTHR43673:SF10">
    <property type="entry name" value="NADH DEHYDROGENASE_NAD(P)H NITROREDUCTASE XCC3605-RELATED"/>
    <property type="match status" value="1"/>
</dbReference>
<feature type="domain" description="Nitroreductase" evidence="3">
    <location>
        <begin position="12"/>
        <end position="59"/>
    </location>
</feature>
<dbReference type="KEGG" id="ppd:Ppro_0326"/>
<dbReference type="InterPro" id="IPR029479">
    <property type="entry name" value="Nitroreductase"/>
</dbReference>
<dbReference type="Gene3D" id="2.20.180.10">
    <property type="entry name" value="putative fmn-dependent nitroreductase like domains"/>
    <property type="match status" value="1"/>
</dbReference>
<gene>
    <name evidence="4" type="ordered locus">Ppro_0326</name>
</gene>
<evidence type="ECO:0000256" key="1">
    <source>
        <dbReference type="ARBA" id="ARBA00007118"/>
    </source>
</evidence>
<proteinExistence type="inferred from homology"/>
<dbReference type="STRING" id="338966.Ppro_0326"/>
<dbReference type="SUPFAM" id="SSF55469">
    <property type="entry name" value="FMN-dependent nitroreductase-like"/>
    <property type="match status" value="1"/>
</dbReference>
<dbReference type="AlphaFoldDB" id="A1AKU0"/>
<comment type="similarity">
    <text evidence="1">Belongs to the nitroreductase family.</text>
</comment>
<dbReference type="eggNOG" id="COG0778">
    <property type="taxonomic scope" value="Bacteria"/>
</dbReference>
<dbReference type="CDD" id="cd02062">
    <property type="entry name" value="Nitro_FMN_reductase"/>
    <property type="match status" value="1"/>
</dbReference>
<dbReference type="PANTHER" id="PTHR43673">
    <property type="entry name" value="NAD(P)H NITROREDUCTASE YDGI-RELATED"/>
    <property type="match status" value="1"/>
</dbReference>
<dbReference type="Pfam" id="PF00881">
    <property type="entry name" value="Nitroreductase"/>
    <property type="match status" value="2"/>
</dbReference>